<reference evidence="1" key="1">
    <citation type="submission" date="2022-03" db="EMBL/GenBank/DDBJ databases">
        <title>Genomic analyses of argali, domestic sheep and their hybrids provide insights into chromosomal evolution, heterosis and genetic basis of agronomic traits.</title>
        <authorList>
            <person name="Li M."/>
        </authorList>
    </citation>
    <scope>NUCLEOTIDE SEQUENCE</scope>
    <source>
        <strain evidence="1">F1 hybrid</strain>
    </source>
</reference>
<evidence type="ECO:0000313" key="1">
    <source>
        <dbReference type="EMBL" id="KAI4582084.1"/>
    </source>
</evidence>
<dbReference type="EMBL" id="CM043034">
    <property type="protein sequence ID" value="KAI4582084.1"/>
    <property type="molecule type" value="Genomic_DNA"/>
</dbReference>
<sequence length="600" mass="68582">MKMHFCIPVSQQRPDALGGRYVLYSVYLDGFLFCKVRYRQLHRWNEQLKRVFGNCLPPFPPKYYLAMTTSMADERRDQLEQYLQNEQVKGGGEEEEKKMKEKAEKKGEKKDEKQQPVAGSADSKPVDVSHLDLRIGCIITARKHPDADSLYVEEVDVGETAPRTVVSGLVNHVPLEQMQNRMVVLLCNLKPAKMRGVVSQAMVMCASSPEKVEILAPPDGSVPGDRITFDAFPGEPDKELNPKKKIWEQIQPDLYTNDVCVATYKGAPFEDTFSIATKKVSLDIFLPDGRSIKVEILTSDTAERVLEVVSYNVGLCQELLGYFGLFLIQFCKEGRLSVVKKLADFELPYVSLRSSEVENCKVGLRKWYLDPSLDARLMDCRTAVDLIYMQAIQDIEKEWAKPTEVQRQKLEALQKEDNQTKFLELAREVWHYGYVQLEPCTCDHPEPGCQALLSVGNDEISCCITLPDNQTLDVTFQMDRVKCWQVTFLGTLLDTDGPQQTLNQNLELRFQYCEDSHWRWFVIYTKQAFLLSSCLKKMISEKTVKQAAENPEMIEVPEQGKSKKYHIQQNQKDYSSFPPRKSKIKIAEVDCGFGNVKKDL</sequence>
<proteinExistence type="predicted"/>
<gene>
    <name evidence="1" type="ORF">MJG53_009609</name>
</gene>
<name>A0ACB9UXI9_9CETA</name>
<comment type="caution">
    <text evidence="1">The sequence shown here is derived from an EMBL/GenBank/DDBJ whole genome shotgun (WGS) entry which is preliminary data.</text>
</comment>
<keyword evidence="2" id="KW-1185">Reference proteome</keyword>
<evidence type="ECO:0000313" key="2">
    <source>
        <dbReference type="Proteomes" id="UP001057279"/>
    </source>
</evidence>
<organism evidence="1 2">
    <name type="scientific">Ovis ammon polii x Ovis aries</name>
    <dbReference type="NCBI Taxonomy" id="2918886"/>
    <lineage>
        <taxon>Eukaryota</taxon>
        <taxon>Metazoa</taxon>
        <taxon>Chordata</taxon>
        <taxon>Craniata</taxon>
        <taxon>Vertebrata</taxon>
        <taxon>Euteleostomi</taxon>
        <taxon>Mammalia</taxon>
        <taxon>Eutheria</taxon>
        <taxon>Laurasiatheria</taxon>
        <taxon>Artiodactyla</taxon>
        <taxon>Ruminantia</taxon>
        <taxon>Pecora</taxon>
        <taxon>Bovidae</taxon>
        <taxon>Caprinae</taxon>
        <taxon>Ovis</taxon>
    </lineage>
</organism>
<protein>
    <submittedName>
        <fullName evidence="1">Uncharacterized protein</fullName>
    </submittedName>
</protein>
<dbReference type="Proteomes" id="UP001057279">
    <property type="component" value="Linkage Group LG09"/>
</dbReference>
<accession>A0ACB9UXI9</accession>